<dbReference type="EMBL" id="CM001220">
    <property type="protein sequence ID" value="KEH31796.1"/>
    <property type="molecule type" value="Genomic_DNA"/>
</dbReference>
<reference evidence="1 4" key="1">
    <citation type="journal article" date="2011" name="Nature">
        <title>The Medicago genome provides insight into the evolution of rhizobial symbioses.</title>
        <authorList>
            <person name="Young N.D."/>
            <person name="Debelle F."/>
            <person name="Oldroyd G.E."/>
            <person name="Geurts R."/>
            <person name="Cannon S.B."/>
            <person name="Udvardi M.K."/>
            <person name="Benedito V.A."/>
            <person name="Mayer K.F."/>
            <person name="Gouzy J."/>
            <person name="Schoof H."/>
            <person name="Van de Peer Y."/>
            <person name="Proost S."/>
            <person name="Cook D.R."/>
            <person name="Meyers B.C."/>
            <person name="Spannagl M."/>
            <person name="Cheung F."/>
            <person name="De Mita S."/>
            <person name="Krishnakumar V."/>
            <person name="Gundlach H."/>
            <person name="Zhou S."/>
            <person name="Mudge J."/>
            <person name="Bharti A.K."/>
            <person name="Murray J.D."/>
            <person name="Naoumkina M.A."/>
            <person name="Rosen B."/>
            <person name="Silverstein K.A."/>
            <person name="Tang H."/>
            <person name="Rombauts S."/>
            <person name="Zhao P.X."/>
            <person name="Zhou P."/>
            <person name="Barbe V."/>
            <person name="Bardou P."/>
            <person name="Bechner M."/>
            <person name="Bellec A."/>
            <person name="Berger A."/>
            <person name="Berges H."/>
            <person name="Bidwell S."/>
            <person name="Bisseling T."/>
            <person name="Choisne N."/>
            <person name="Couloux A."/>
            <person name="Denny R."/>
            <person name="Deshpande S."/>
            <person name="Dai X."/>
            <person name="Doyle J.J."/>
            <person name="Dudez A.M."/>
            <person name="Farmer A.D."/>
            <person name="Fouteau S."/>
            <person name="Franken C."/>
            <person name="Gibelin C."/>
            <person name="Gish J."/>
            <person name="Goldstein S."/>
            <person name="Gonzalez A.J."/>
            <person name="Green P.J."/>
            <person name="Hallab A."/>
            <person name="Hartog M."/>
            <person name="Hua A."/>
            <person name="Humphray S.J."/>
            <person name="Jeong D.H."/>
            <person name="Jing Y."/>
            <person name="Jocker A."/>
            <person name="Kenton S.M."/>
            <person name="Kim D.J."/>
            <person name="Klee K."/>
            <person name="Lai H."/>
            <person name="Lang C."/>
            <person name="Lin S."/>
            <person name="Macmil S.L."/>
            <person name="Magdelenat G."/>
            <person name="Matthews L."/>
            <person name="McCorrison J."/>
            <person name="Monaghan E.L."/>
            <person name="Mun J.H."/>
            <person name="Najar F.Z."/>
            <person name="Nicholson C."/>
            <person name="Noirot C."/>
            <person name="O'Bleness M."/>
            <person name="Paule C.R."/>
            <person name="Poulain J."/>
            <person name="Prion F."/>
            <person name="Qin B."/>
            <person name="Qu C."/>
            <person name="Retzel E.F."/>
            <person name="Riddle C."/>
            <person name="Sallet E."/>
            <person name="Samain S."/>
            <person name="Samson N."/>
            <person name="Sanders I."/>
            <person name="Saurat O."/>
            <person name="Scarpelli C."/>
            <person name="Schiex T."/>
            <person name="Segurens B."/>
            <person name="Severin A.J."/>
            <person name="Sherrier D.J."/>
            <person name="Shi R."/>
            <person name="Sims S."/>
            <person name="Singer S.R."/>
            <person name="Sinharoy S."/>
            <person name="Sterck L."/>
            <person name="Viollet A."/>
            <person name="Wang B.B."/>
            <person name="Wang K."/>
            <person name="Wang M."/>
            <person name="Wang X."/>
            <person name="Warfsmann J."/>
            <person name="Weissenbach J."/>
            <person name="White D.D."/>
            <person name="White J.D."/>
            <person name="Wiley G.B."/>
            <person name="Wincker P."/>
            <person name="Xing Y."/>
            <person name="Yang L."/>
            <person name="Yao Z."/>
            <person name="Ying F."/>
            <person name="Zhai J."/>
            <person name="Zhou L."/>
            <person name="Zuber A."/>
            <person name="Denarie J."/>
            <person name="Dixon R.A."/>
            <person name="May G.D."/>
            <person name="Schwartz D.C."/>
            <person name="Rogers J."/>
            <person name="Quetier F."/>
            <person name="Town C.D."/>
            <person name="Roe B.A."/>
        </authorList>
    </citation>
    <scope>NUCLEOTIDE SEQUENCE [LARGE SCALE GENOMIC DNA]</scope>
    <source>
        <strain evidence="1">A17</strain>
        <strain evidence="3 4">cv. Jemalong A17</strain>
    </source>
</reference>
<reference evidence="1 4" key="2">
    <citation type="journal article" date="2014" name="BMC Genomics">
        <title>An improved genome release (version Mt4.0) for the model legume Medicago truncatula.</title>
        <authorList>
            <person name="Tang H."/>
            <person name="Krishnakumar V."/>
            <person name="Bidwell S."/>
            <person name="Rosen B."/>
            <person name="Chan A."/>
            <person name="Zhou S."/>
            <person name="Gentzbittel L."/>
            <person name="Childs K.L."/>
            <person name="Yandell M."/>
            <person name="Gundlach H."/>
            <person name="Mayer K.F."/>
            <person name="Schwartz D.C."/>
            <person name="Town C.D."/>
        </authorList>
    </citation>
    <scope>GENOME REANNOTATION</scope>
    <source>
        <strain evidence="1">A17</strain>
        <strain evidence="3 4">cv. Jemalong A17</strain>
    </source>
</reference>
<evidence type="ECO:0000313" key="1">
    <source>
        <dbReference type="EMBL" id="KEH31796.1"/>
    </source>
</evidence>
<dbReference type="EMBL" id="PSQE01000004">
    <property type="protein sequence ID" value="RHN63472.1"/>
    <property type="molecule type" value="Genomic_DNA"/>
</dbReference>
<reference evidence="2" key="4">
    <citation type="journal article" date="2018" name="Nat. Plants">
        <title>Whole-genome landscape of Medicago truncatula symbiotic genes.</title>
        <authorList>
            <person name="Pecrix Y."/>
            <person name="Gamas P."/>
            <person name="Carrere S."/>
        </authorList>
    </citation>
    <scope>NUCLEOTIDE SEQUENCE</scope>
    <source>
        <tissue evidence="2">Leaves</tissue>
    </source>
</reference>
<sequence length="96" mass="10822">MFLAYNLIFKNDSPQVYVKIGNVNLQYNFNILVIGLLLVTCVGNLSEKEFQNSAFTYLVKPSNNSLRIVMKLEGHTLTPVYAPLNTQLEVSGFDSF</sequence>
<keyword evidence="4" id="KW-1185">Reference proteome</keyword>
<protein>
    <submittedName>
        <fullName evidence="1 3">Uncharacterized protein</fullName>
    </submittedName>
</protein>
<dbReference type="HOGENOM" id="CLU_2362902_0_0_1"/>
<name>A0A072UR22_MEDTR</name>
<evidence type="ECO:0000313" key="4">
    <source>
        <dbReference type="Proteomes" id="UP000002051"/>
    </source>
</evidence>
<dbReference type="EnsemblPlants" id="KEH31796">
    <property type="protein sequence ID" value="KEH31796"/>
    <property type="gene ID" value="MTR_4g105120"/>
</dbReference>
<proteinExistence type="predicted"/>
<evidence type="ECO:0000313" key="3">
    <source>
        <dbReference type="EnsemblPlants" id="KEH31796"/>
    </source>
</evidence>
<dbReference type="Proteomes" id="UP000002051">
    <property type="component" value="Chromosome 4"/>
</dbReference>
<evidence type="ECO:0000313" key="2">
    <source>
        <dbReference type="EMBL" id="RHN63472.1"/>
    </source>
</evidence>
<dbReference type="Gramene" id="rna26171">
    <property type="protein sequence ID" value="RHN63472.1"/>
    <property type="gene ID" value="gene26171"/>
</dbReference>
<dbReference type="AlphaFoldDB" id="A0A072UR22"/>
<accession>A0A072UR22</accession>
<organism evidence="1 4">
    <name type="scientific">Medicago truncatula</name>
    <name type="common">Barrel medic</name>
    <name type="synonym">Medicago tribuloides</name>
    <dbReference type="NCBI Taxonomy" id="3880"/>
    <lineage>
        <taxon>Eukaryota</taxon>
        <taxon>Viridiplantae</taxon>
        <taxon>Streptophyta</taxon>
        <taxon>Embryophyta</taxon>
        <taxon>Tracheophyta</taxon>
        <taxon>Spermatophyta</taxon>
        <taxon>Magnoliopsida</taxon>
        <taxon>eudicotyledons</taxon>
        <taxon>Gunneridae</taxon>
        <taxon>Pentapetalae</taxon>
        <taxon>rosids</taxon>
        <taxon>fabids</taxon>
        <taxon>Fabales</taxon>
        <taxon>Fabaceae</taxon>
        <taxon>Papilionoideae</taxon>
        <taxon>50 kb inversion clade</taxon>
        <taxon>NPAAA clade</taxon>
        <taxon>Hologalegina</taxon>
        <taxon>IRL clade</taxon>
        <taxon>Trifolieae</taxon>
        <taxon>Medicago</taxon>
    </lineage>
</organism>
<gene>
    <name evidence="1" type="ordered locus">MTR_4g105120</name>
    <name evidence="2" type="ORF">MtrunA17_Chr4g0058621</name>
</gene>
<reference evidence="3" key="3">
    <citation type="submission" date="2015-04" db="UniProtKB">
        <authorList>
            <consortium name="EnsemblPlants"/>
        </authorList>
    </citation>
    <scope>IDENTIFICATION</scope>
    <source>
        <strain evidence="3">cv. Jemalong A17</strain>
    </source>
</reference>
<dbReference type="Proteomes" id="UP000265566">
    <property type="component" value="Chromosome 4"/>
</dbReference>